<organism evidence="3">
    <name type="scientific">Taenia asiatica</name>
    <name type="common">Asian tapeworm</name>
    <dbReference type="NCBI Taxonomy" id="60517"/>
    <lineage>
        <taxon>Eukaryota</taxon>
        <taxon>Metazoa</taxon>
        <taxon>Spiralia</taxon>
        <taxon>Lophotrochozoa</taxon>
        <taxon>Platyhelminthes</taxon>
        <taxon>Cestoda</taxon>
        <taxon>Eucestoda</taxon>
        <taxon>Cyclophyllidea</taxon>
        <taxon>Taeniidae</taxon>
        <taxon>Taenia</taxon>
    </lineage>
</organism>
<dbReference type="WBParaSite" id="TASK_0000391401-mRNA-1">
    <property type="protein sequence ID" value="TASK_0000391401-mRNA-1"/>
    <property type="gene ID" value="TASK_0000391401"/>
</dbReference>
<reference evidence="1 2" key="2">
    <citation type="submission" date="2018-11" db="EMBL/GenBank/DDBJ databases">
        <authorList>
            <consortium name="Pathogen Informatics"/>
        </authorList>
    </citation>
    <scope>NUCLEOTIDE SEQUENCE [LARGE SCALE GENOMIC DNA]</scope>
</reference>
<proteinExistence type="predicted"/>
<dbReference type="Proteomes" id="UP000282613">
    <property type="component" value="Unassembled WGS sequence"/>
</dbReference>
<keyword evidence="2" id="KW-1185">Reference proteome</keyword>
<evidence type="ECO:0000313" key="1">
    <source>
        <dbReference type="EMBL" id="VDK32571.1"/>
    </source>
</evidence>
<reference evidence="3" key="1">
    <citation type="submission" date="2017-02" db="UniProtKB">
        <authorList>
            <consortium name="WormBaseParasite"/>
        </authorList>
    </citation>
    <scope>IDENTIFICATION</scope>
</reference>
<accession>A0A0R3W293</accession>
<sequence>MICVSCTQLTERRIPVLLALAIACTAVSYAHPKGRERLDEKLLTENYPPEELSEYLGESETLGDAGAAAYFRKPTYMSPFWKRSDFWKRYGNQAFWKRRENFW</sequence>
<evidence type="ECO:0000313" key="3">
    <source>
        <dbReference type="WBParaSite" id="TASK_0000391401-mRNA-1"/>
    </source>
</evidence>
<dbReference type="AlphaFoldDB" id="A0A0R3W293"/>
<evidence type="ECO:0000313" key="2">
    <source>
        <dbReference type="Proteomes" id="UP000282613"/>
    </source>
</evidence>
<name>A0A0R3W293_TAEAS</name>
<gene>
    <name evidence="1" type="ORF">TASK_LOCUS3915</name>
</gene>
<dbReference type="EMBL" id="UYRS01018319">
    <property type="protein sequence ID" value="VDK32571.1"/>
    <property type="molecule type" value="Genomic_DNA"/>
</dbReference>
<protein>
    <submittedName>
        <fullName evidence="3">Neuropeptide</fullName>
    </submittedName>
</protein>
<dbReference type="OrthoDB" id="10352760at2759"/>